<evidence type="ECO:0008006" key="3">
    <source>
        <dbReference type="Google" id="ProtNLM"/>
    </source>
</evidence>
<comment type="caution">
    <text evidence="1">The sequence shown here is derived from an EMBL/GenBank/DDBJ whole genome shotgun (WGS) entry which is preliminary data.</text>
</comment>
<evidence type="ECO:0000313" key="1">
    <source>
        <dbReference type="EMBL" id="MBA2880278.1"/>
    </source>
</evidence>
<protein>
    <recommendedName>
        <fullName evidence="3">DUF3467 domain-containing protein</fullName>
    </recommendedName>
</protein>
<gene>
    <name evidence="1" type="ORF">HNR65_000585</name>
</gene>
<dbReference type="RefSeq" id="WP_181549927.1">
    <property type="nucleotide sequence ID" value="NZ_JACDUS010000001.1"/>
</dbReference>
<organism evidence="1 2">
    <name type="scientific">Desulfosalsimonas propionicica</name>
    <dbReference type="NCBI Taxonomy" id="332175"/>
    <lineage>
        <taxon>Bacteria</taxon>
        <taxon>Pseudomonadati</taxon>
        <taxon>Thermodesulfobacteriota</taxon>
        <taxon>Desulfobacteria</taxon>
        <taxon>Desulfobacterales</taxon>
        <taxon>Desulfosalsimonadaceae</taxon>
        <taxon>Desulfosalsimonas</taxon>
    </lineage>
</organism>
<accession>A0A7W0HJN4</accession>
<dbReference type="Proteomes" id="UP000525298">
    <property type="component" value="Unassembled WGS sequence"/>
</dbReference>
<reference evidence="1 2" key="1">
    <citation type="submission" date="2020-07" db="EMBL/GenBank/DDBJ databases">
        <title>Genomic Encyclopedia of Type Strains, Phase IV (KMG-IV): sequencing the most valuable type-strain genomes for metagenomic binning, comparative biology and taxonomic classification.</title>
        <authorList>
            <person name="Goeker M."/>
        </authorList>
    </citation>
    <scope>NUCLEOTIDE SEQUENCE [LARGE SCALE GENOMIC DNA]</scope>
    <source>
        <strain evidence="1 2">DSM 17721</strain>
    </source>
</reference>
<name>A0A7W0HJN4_9BACT</name>
<dbReference type="AlphaFoldDB" id="A0A7W0HJN4"/>
<sequence>MSQNDENESPDPGSGTRDVQFHVAPDLDYVYRDVFNVFVGSGDVVIEFGNQHRAMPGHATIANRIVMTVGNAYGLIQTLQKTLEEAQIKLHEQIQAQKKSGR</sequence>
<keyword evidence="2" id="KW-1185">Reference proteome</keyword>
<proteinExistence type="predicted"/>
<evidence type="ECO:0000313" key="2">
    <source>
        <dbReference type="Proteomes" id="UP000525298"/>
    </source>
</evidence>
<dbReference type="EMBL" id="JACDUS010000001">
    <property type="protein sequence ID" value="MBA2880278.1"/>
    <property type="molecule type" value="Genomic_DNA"/>
</dbReference>